<dbReference type="Pfam" id="PF13181">
    <property type="entry name" value="TPR_8"/>
    <property type="match status" value="2"/>
</dbReference>
<dbReference type="Pfam" id="PF08409">
    <property type="entry name" value="TMTC_DUF1736"/>
    <property type="match status" value="1"/>
</dbReference>
<evidence type="ECO:0000256" key="4">
    <source>
        <dbReference type="ARBA" id="ARBA00004922"/>
    </source>
</evidence>
<dbReference type="Pfam" id="PF13424">
    <property type="entry name" value="TPR_12"/>
    <property type="match status" value="1"/>
</dbReference>
<dbReference type="OrthoDB" id="66906at2759"/>
<evidence type="ECO:0000256" key="2">
    <source>
        <dbReference type="ARBA" id="ARBA00004141"/>
    </source>
</evidence>
<comment type="pathway">
    <text evidence="4">Protein modification; protein glycosylation.</text>
</comment>
<dbReference type="PROSITE" id="PS50005">
    <property type="entry name" value="TPR"/>
    <property type="match status" value="5"/>
</dbReference>
<dbReference type="GO" id="GO:0016020">
    <property type="term" value="C:membrane"/>
    <property type="evidence" value="ECO:0007669"/>
    <property type="project" value="UniProtKB-SubCell"/>
</dbReference>
<dbReference type="Gene3D" id="1.25.40.10">
    <property type="entry name" value="Tetratricopeptide repeat domain"/>
    <property type="match status" value="3"/>
</dbReference>
<dbReference type="AlphaFoldDB" id="A0A7R8WJL3"/>
<evidence type="ECO:0000256" key="17">
    <source>
        <dbReference type="SAM" id="Phobius"/>
    </source>
</evidence>
<dbReference type="FunFam" id="1.25.40.10:FF:000239">
    <property type="entry name" value="Transmembrane and TPR repeat-containing protein 3"/>
    <property type="match status" value="1"/>
</dbReference>
<feature type="chain" id="PRO_5044017316" description="dolichyl-phosphate-mannose--protein mannosyltransferase" evidence="18">
    <location>
        <begin position="28"/>
        <end position="783"/>
    </location>
</feature>
<comment type="catalytic activity">
    <reaction evidence="14">
        <text>a di-trans,poly-cis-dolichyl beta-D-mannosyl phosphate + L-threonyl-[protein] = 3-O-(alpha-D-mannosyl)-L-threonyl-[protein] + a di-trans,poly-cis-dolichyl phosphate + H(+)</text>
        <dbReference type="Rhea" id="RHEA:53396"/>
        <dbReference type="Rhea" id="RHEA-COMP:11060"/>
        <dbReference type="Rhea" id="RHEA-COMP:13547"/>
        <dbReference type="Rhea" id="RHEA-COMP:19498"/>
        <dbReference type="Rhea" id="RHEA-COMP:19501"/>
        <dbReference type="ChEBI" id="CHEBI:15378"/>
        <dbReference type="ChEBI" id="CHEBI:30013"/>
        <dbReference type="ChEBI" id="CHEBI:57683"/>
        <dbReference type="ChEBI" id="CHEBI:58211"/>
        <dbReference type="ChEBI" id="CHEBI:137323"/>
        <dbReference type="EC" id="2.4.1.109"/>
    </reaction>
</comment>
<evidence type="ECO:0000256" key="11">
    <source>
        <dbReference type="ARBA" id="ARBA00022824"/>
    </source>
</evidence>
<comment type="subcellular location">
    <subcellularLocation>
        <location evidence="3">Endoplasmic reticulum</location>
    </subcellularLocation>
    <subcellularLocation>
        <location evidence="2">Membrane</location>
        <topology evidence="2">Multi-pass membrane protein</topology>
    </subcellularLocation>
</comment>
<feature type="signal peptide" evidence="18">
    <location>
        <begin position="1"/>
        <end position="27"/>
    </location>
</feature>
<dbReference type="InterPro" id="IPR011990">
    <property type="entry name" value="TPR-like_helical_dom_sf"/>
</dbReference>
<dbReference type="SUPFAM" id="SSF48452">
    <property type="entry name" value="TPR-like"/>
    <property type="match status" value="1"/>
</dbReference>
<keyword evidence="13 17" id="KW-0472">Membrane</keyword>
<feature type="transmembrane region" description="Helical" evidence="17">
    <location>
        <begin position="263"/>
        <end position="287"/>
    </location>
</feature>
<dbReference type="Pfam" id="PF13432">
    <property type="entry name" value="TPR_16"/>
    <property type="match status" value="1"/>
</dbReference>
<dbReference type="SMART" id="SM00028">
    <property type="entry name" value="TPR"/>
    <property type="match status" value="8"/>
</dbReference>
<dbReference type="GO" id="GO:0004169">
    <property type="term" value="F:dolichyl-phosphate-mannose-protein mannosyltransferase activity"/>
    <property type="evidence" value="ECO:0007669"/>
    <property type="project" value="UniProtKB-EC"/>
</dbReference>
<dbReference type="SUPFAM" id="SSF48439">
    <property type="entry name" value="Protein prenylyltransferase"/>
    <property type="match status" value="1"/>
</dbReference>
<evidence type="ECO:0000256" key="16">
    <source>
        <dbReference type="SAM" id="MobiDB-lite"/>
    </source>
</evidence>
<evidence type="ECO:0000256" key="15">
    <source>
        <dbReference type="ARBA" id="ARBA00045102"/>
    </source>
</evidence>
<dbReference type="GO" id="GO:0005783">
    <property type="term" value="C:endoplasmic reticulum"/>
    <property type="evidence" value="ECO:0007669"/>
    <property type="project" value="UniProtKB-SubCell"/>
</dbReference>
<dbReference type="EMBL" id="OB662605">
    <property type="protein sequence ID" value="CAD7230311.1"/>
    <property type="molecule type" value="Genomic_DNA"/>
</dbReference>
<feature type="transmembrane region" description="Helical" evidence="17">
    <location>
        <begin position="153"/>
        <end position="180"/>
    </location>
</feature>
<feature type="compositionally biased region" description="Polar residues" evidence="16">
    <location>
        <begin position="773"/>
        <end position="783"/>
    </location>
</feature>
<comment type="function">
    <text evidence="1">Transfers mannosyl residues to the hydroxyl group of serine or threonine residues.</text>
</comment>
<keyword evidence="12 17" id="KW-1133">Transmembrane helix</keyword>
<keyword evidence="9" id="KW-0677">Repeat</keyword>
<dbReference type="PANTHER" id="PTHR44395">
    <property type="match status" value="1"/>
</dbReference>
<sequence length="783" mass="87874">MASLFLKEVPSLIAALLFALHPIHTEAVTGVVGRAELLSSACFLAAFLSYIRSSTLDGKPSRGPRRTTEWRCFMVFASLVTAAMLCKEQGIVVLGVCAVYEILILQKCAAPKLIPRDRCVTCAHFSSQCQLSDLPLLLSSSKGASSLPHGPSLRILCLGLLGVGLLFLRVFVMGATLPVFTKFDNPAASAPTPIRQLTFNYLLPLNFWLLLFPADLCCDWTMGTVPLISGWADPRNLTSLAFWFVILKTSFIGFRAPTRHRNLIFVALSLLALPFLPASNLFFPVGFVVAERVLYMPSMGFCLLVAHGFRLLWIRCRPMVRKLLLASLLLTFLVHALKTHSRNLDWKDELSIFTSGIRVNQNNAKLYNNVGHSYETMGRYEEALRFFQQAVKVQDDDIGAYINVGRTYNNLKMFPEAEAAYMKAKALLPKAKPGEIYHARIAPSHLSVFLNLATLISQNSTRLPEADLLYRQAIAMRADYTQAYINRGDVLLKMNRTREAQEVYERALFYDSKNADIYYNLGVVFLEQGKTHQALAYFDKALELDPDHAQALMNSAVVIQETGVEELRDLAVQRLTKLLDAGSPSGEDRIYFNLGMLAMDSGNITKAEQWFRLAVEKKEDFRSALFNLALLLSEAHRPFEAVPFLNQLLKFHPDHLKALILLGDVFINHMKDLDAAEKCYERILTLDPNHVQGLHNLCVVYVERGELERAEPCFSRAHLLAPSEGYILKHLEIVRQKIRERKKRPSPVPGQEVASSDSARECFSEDRPDRSCPGNTVPPNGHR</sequence>
<name>A0A7R8WJL3_9CRUS</name>
<evidence type="ECO:0000256" key="5">
    <source>
        <dbReference type="ARBA" id="ARBA00007882"/>
    </source>
</evidence>
<dbReference type="UniPathway" id="UPA00378"/>
<feature type="transmembrane region" description="Helical" evidence="17">
    <location>
        <begin position="201"/>
        <end position="222"/>
    </location>
</feature>
<dbReference type="EC" id="2.4.1.109" evidence="6"/>
<evidence type="ECO:0000256" key="12">
    <source>
        <dbReference type="ARBA" id="ARBA00022989"/>
    </source>
</evidence>
<evidence type="ECO:0000256" key="6">
    <source>
        <dbReference type="ARBA" id="ARBA00012839"/>
    </source>
</evidence>
<dbReference type="PANTHER" id="PTHR44395:SF1">
    <property type="entry name" value="PROTEIN O-MANNOSYL-TRANSFERASE TMTC3"/>
    <property type="match status" value="1"/>
</dbReference>
<evidence type="ECO:0000256" key="14">
    <source>
        <dbReference type="ARBA" id="ARBA00045085"/>
    </source>
</evidence>
<evidence type="ECO:0000256" key="1">
    <source>
        <dbReference type="ARBA" id="ARBA00003582"/>
    </source>
</evidence>
<dbReference type="PROSITE" id="PS50293">
    <property type="entry name" value="TPR_REGION"/>
    <property type="match status" value="2"/>
</dbReference>
<feature type="transmembrane region" description="Helical" evidence="17">
    <location>
        <begin position="293"/>
        <end position="313"/>
    </location>
</feature>
<feature type="transmembrane region" description="Helical" evidence="17">
    <location>
        <begin position="237"/>
        <end position="256"/>
    </location>
</feature>
<evidence type="ECO:0000256" key="18">
    <source>
        <dbReference type="SAM" id="SignalP"/>
    </source>
</evidence>
<dbReference type="FunFam" id="1.25.40.10:FF:000528">
    <property type="entry name" value="Transmembrane and TPR repeat-containing protein 3"/>
    <property type="match status" value="1"/>
</dbReference>
<feature type="region of interest" description="Disordered" evidence="16">
    <location>
        <begin position="740"/>
        <end position="783"/>
    </location>
</feature>
<keyword evidence="8 17" id="KW-0812">Transmembrane</keyword>
<dbReference type="InterPro" id="IPR019734">
    <property type="entry name" value="TPR_rpt"/>
</dbReference>
<evidence type="ECO:0000256" key="3">
    <source>
        <dbReference type="ARBA" id="ARBA00004240"/>
    </source>
</evidence>
<proteinExistence type="inferred from homology"/>
<keyword evidence="10" id="KW-0802">TPR repeat</keyword>
<keyword evidence="11" id="KW-0256">Endoplasmic reticulum</keyword>
<keyword evidence="18" id="KW-0732">Signal</keyword>
<feature type="transmembrane region" description="Helical" evidence="17">
    <location>
        <begin position="320"/>
        <end position="337"/>
    </location>
</feature>
<evidence type="ECO:0000256" key="7">
    <source>
        <dbReference type="ARBA" id="ARBA00022679"/>
    </source>
</evidence>
<evidence type="ECO:0000256" key="13">
    <source>
        <dbReference type="ARBA" id="ARBA00023136"/>
    </source>
</evidence>
<gene>
    <name evidence="19" type="ORF">CTOB1V02_LOCUS8172</name>
</gene>
<evidence type="ECO:0000256" key="8">
    <source>
        <dbReference type="ARBA" id="ARBA00022692"/>
    </source>
</evidence>
<protein>
    <recommendedName>
        <fullName evidence="6">dolichyl-phosphate-mannose--protein mannosyltransferase</fullName>
        <ecNumber evidence="6">2.4.1.109</ecNumber>
    </recommendedName>
</protein>
<evidence type="ECO:0000313" key="19">
    <source>
        <dbReference type="EMBL" id="CAD7230311.1"/>
    </source>
</evidence>
<reference evidence="19" key="1">
    <citation type="submission" date="2020-11" db="EMBL/GenBank/DDBJ databases">
        <authorList>
            <person name="Tran Van P."/>
        </authorList>
    </citation>
    <scope>NUCLEOTIDE SEQUENCE</scope>
</reference>
<evidence type="ECO:0000256" key="10">
    <source>
        <dbReference type="ARBA" id="ARBA00022803"/>
    </source>
</evidence>
<comment type="similarity">
    <text evidence="5">Belongs to the TMTC family.</text>
</comment>
<comment type="catalytic activity">
    <reaction evidence="15">
        <text>a di-trans,poly-cis-dolichyl beta-D-mannosyl phosphate + L-seryl-[protein] = 3-O-(alpha-D-mannosyl)-L-seryl-[protein] + a di-trans,poly-cis-dolichyl phosphate + H(+)</text>
        <dbReference type="Rhea" id="RHEA:17377"/>
        <dbReference type="Rhea" id="RHEA-COMP:9863"/>
        <dbReference type="Rhea" id="RHEA-COMP:13546"/>
        <dbReference type="Rhea" id="RHEA-COMP:19498"/>
        <dbReference type="Rhea" id="RHEA-COMP:19501"/>
        <dbReference type="ChEBI" id="CHEBI:15378"/>
        <dbReference type="ChEBI" id="CHEBI:29999"/>
        <dbReference type="ChEBI" id="CHEBI:57683"/>
        <dbReference type="ChEBI" id="CHEBI:58211"/>
        <dbReference type="ChEBI" id="CHEBI:137321"/>
        <dbReference type="EC" id="2.4.1.109"/>
    </reaction>
</comment>
<accession>A0A7R8WJL3</accession>
<evidence type="ECO:0000256" key="9">
    <source>
        <dbReference type="ARBA" id="ARBA00022737"/>
    </source>
</evidence>
<organism evidence="19">
    <name type="scientific">Cyprideis torosa</name>
    <dbReference type="NCBI Taxonomy" id="163714"/>
    <lineage>
        <taxon>Eukaryota</taxon>
        <taxon>Metazoa</taxon>
        <taxon>Ecdysozoa</taxon>
        <taxon>Arthropoda</taxon>
        <taxon>Crustacea</taxon>
        <taxon>Oligostraca</taxon>
        <taxon>Ostracoda</taxon>
        <taxon>Podocopa</taxon>
        <taxon>Podocopida</taxon>
        <taxon>Cytherocopina</taxon>
        <taxon>Cytheroidea</taxon>
        <taxon>Cytherideidae</taxon>
        <taxon>Cyprideis</taxon>
    </lineage>
</organism>
<feature type="compositionally biased region" description="Basic and acidic residues" evidence="16">
    <location>
        <begin position="758"/>
        <end position="770"/>
    </location>
</feature>
<keyword evidence="7" id="KW-0808">Transferase</keyword>
<dbReference type="InterPro" id="IPR013618">
    <property type="entry name" value="TMTC_DUF1736"/>
</dbReference>